<dbReference type="GO" id="GO:0003700">
    <property type="term" value="F:DNA-binding transcription factor activity"/>
    <property type="evidence" value="ECO:0007669"/>
    <property type="project" value="InterPro"/>
</dbReference>
<dbReference type="SUPFAM" id="SSF88946">
    <property type="entry name" value="Sigma2 domain of RNA polymerase sigma factors"/>
    <property type="match status" value="1"/>
</dbReference>
<sequence>MDSNAPMFYEMIRSDQKTREEAYRYYRSACLKFCESLIKDKAEAERMVRAVFSEIHDTESGLNPDQDFEKHLFICLRNTVFTYLKATNTCQLIQQQALQNEKTNSNQRKIRGQFIHSLMNTLIRKR</sequence>
<protein>
    <submittedName>
        <fullName evidence="1">Sigma-70 family RNA polymerase sigma factor</fullName>
    </submittedName>
</protein>
<dbReference type="Gene3D" id="1.10.1740.10">
    <property type="match status" value="1"/>
</dbReference>
<organism evidence="1 2">
    <name type="scientific">Larkinella knui</name>
    <dbReference type="NCBI Taxonomy" id="2025310"/>
    <lineage>
        <taxon>Bacteria</taxon>
        <taxon>Pseudomonadati</taxon>
        <taxon>Bacteroidota</taxon>
        <taxon>Cytophagia</taxon>
        <taxon>Cytophagales</taxon>
        <taxon>Spirosomataceae</taxon>
        <taxon>Larkinella</taxon>
    </lineage>
</organism>
<dbReference type="AlphaFoldDB" id="A0A3P1CP29"/>
<comment type="caution">
    <text evidence="1">The sequence shown here is derived from an EMBL/GenBank/DDBJ whole genome shotgun (WGS) entry which is preliminary data.</text>
</comment>
<gene>
    <name evidence="1" type="ORF">EHT87_11000</name>
</gene>
<evidence type="ECO:0000313" key="2">
    <source>
        <dbReference type="Proteomes" id="UP000274271"/>
    </source>
</evidence>
<dbReference type="GO" id="GO:0006352">
    <property type="term" value="P:DNA-templated transcription initiation"/>
    <property type="evidence" value="ECO:0007669"/>
    <property type="project" value="InterPro"/>
</dbReference>
<dbReference type="InterPro" id="IPR013325">
    <property type="entry name" value="RNA_pol_sigma_r2"/>
</dbReference>
<proteinExistence type="predicted"/>
<dbReference type="RefSeq" id="WP_124906675.1">
    <property type="nucleotide sequence ID" value="NZ_RQJP01000002.1"/>
</dbReference>
<evidence type="ECO:0000313" key="1">
    <source>
        <dbReference type="EMBL" id="RRB15073.1"/>
    </source>
</evidence>
<dbReference type="Proteomes" id="UP000274271">
    <property type="component" value="Unassembled WGS sequence"/>
</dbReference>
<keyword evidence="2" id="KW-1185">Reference proteome</keyword>
<accession>A0A3P1CP29</accession>
<dbReference type="EMBL" id="RQJP01000002">
    <property type="protein sequence ID" value="RRB15073.1"/>
    <property type="molecule type" value="Genomic_DNA"/>
</dbReference>
<dbReference type="OrthoDB" id="655312at2"/>
<reference evidence="1 2" key="1">
    <citation type="submission" date="2018-11" db="EMBL/GenBank/DDBJ databases">
        <authorList>
            <person name="Zhou Z."/>
            <person name="Wang G."/>
        </authorList>
    </citation>
    <scope>NUCLEOTIDE SEQUENCE [LARGE SCALE GENOMIC DNA]</scope>
    <source>
        <strain evidence="1 2">KCTC42998</strain>
    </source>
</reference>
<name>A0A3P1CP29_9BACT</name>